<dbReference type="GO" id="GO:0005525">
    <property type="term" value="F:GTP binding"/>
    <property type="evidence" value="ECO:0007669"/>
    <property type="project" value="InterPro"/>
</dbReference>
<dbReference type="Pfam" id="PF00735">
    <property type="entry name" value="Septin"/>
    <property type="match status" value="1"/>
</dbReference>
<evidence type="ECO:0000259" key="2">
    <source>
        <dbReference type="Pfam" id="PF00735"/>
    </source>
</evidence>
<dbReference type="InterPro" id="IPR027417">
    <property type="entry name" value="P-loop_NTPase"/>
</dbReference>
<dbReference type="InterPro" id="IPR030379">
    <property type="entry name" value="G_SEPTIN_dom"/>
</dbReference>
<dbReference type="Proteomes" id="UP000836404">
    <property type="component" value="Unassembled WGS sequence"/>
</dbReference>
<name>A0A9N8L920_9BASI</name>
<dbReference type="AlphaFoldDB" id="A0A9N8L920"/>
<protein>
    <recommendedName>
        <fullName evidence="2">Septin-type G domain-containing protein</fullName>
    </recommendedName>
</protein>
<evidence type="ECO:0000313" key="3">
    <source>
        <dbReference type="EMBL" id="CAD6940868.1"/>
    </source>
</evidence>
<evidence type="ECO:0000256" key="1">
    <source>
        <dbReference type="SAM" id="MobiDB-lite"/>
    </source>
</evidence>
<feature type="region of interest" description="Disordered" evidence="1">
    <location>
        <begin position="56"/>
        <end position="90"/>
    </location>
</feature>
<feature type="non-terminal residue" evidence="3">
    <location>
        <position position="1"/>
    </location>
</feature>
<proteinExistence type="predicted"/>
<organism evidence="3 4">
    <name type="scientific">Tilletia laevis</name>
    <dbReference type="NCBI Taxonomy" id="157183"/>
    <lineage>
        <taxon>Eukaryota</taxon>
        <taxon>Fungi</taxon>
        <taxon>Dikarya</taxon>
        <taxon>Basidiomycota</taxon>
        <taxon>Ustilaginomycotina</taxon>
        <taxon>Exobasidiomycetes</taxon>
        <taxon>Tilletiales</taxon>
        <taxon>Tilletiaceae</taxon>
        <taxon>Tilletia</taxon>
    </lineage>
</organism>
<evidence type="ECO:0000313" key="4">
    <source>
        <dbReference type="Proteomes" id="UP000836404"/>
    </source>
</evidence>
<sequence>ISQSSFSSAAPVLALASLASGPELQRPQLASATAVRSIDVTAMKKLSDVANVAPVIPKSDPLTMDERTGFKQPLVRSRSPPLRSMPHHNAPCRVERAENCKDV</sequence>
<comment type="caution">
    <text evidence="3">The sequence shown here is derived from an EMBL/GenBank/DDBJ whole genome shotgun (WGS) entry which is preliminary data.</text>
</comment>
<keyword evidence="4" id="KW-1185">Reference proteome</keyword>
<dbReference type="EMBL" id="CAJHJF010004149">
    <property type="protein sequence ID" value="CAD6940868.1"/>
    <property type="molecule type" value="Genomic_DNA"/>
</dbReference>
<gene>
    <name evidence="3" type="ORF">JKILLFL_G6643</name>
</gene>
<feature type="domain" description="Septin-type G" evidence="2">
    <location>
        <begin position="33"/>
        <end position="74"/>
    </location>
</feature>
<dbReference type="Gene3D" id="3.40.50.300">
    <property type="entry name" value="P-loop containing nucleotide triphosphate hydrolases"/>
    <property type="match status" value="1"/>
</dbReference>
<accession>A0A9N8L920</accession>
<reference evidence="3 4" key="1">
    <citation type="submission" date="2020-10" db="EMBL/GenBank/DDBJ databases">
        <authorList>
            <person name="Sedaghatjoo S."/>
        </authorList>
    </citation>
    <scope>NUCLEOTIDE SEQUENCE [LARGE SCALE GENOMIC DNA]</scope>
    <source>
        <strain evidence="3 4">LLFL</strain>
    </source>
</reference>